<dbReference type="SUPFAM" id="SSF90123">
    <property type="entry name" value="ABC transporter transmembrane region"/>
    <property type="match status" value="1"/>
</dbReference>
<dbReference type="InterPro" id="IPR017871">
    <property type="entry name" value="ABC_transporter-like_CS"/>
</dbReference>
<feature type="transmembrane region" description="Helical" evidence="11">
    <location>
        <begin position="248"/>
        <end position="266"/>
    </location>
</feature>
<dbReference type="PROSITE" id="PS50893">
    <property type="entry name" value="ABC_TRANSPORTER_2"/>
    <property type="match status" value="1"/>
</dbReference>
<reference evidence="14 15" key="1">
    <citation type="submission" date="2017-07" db="EMBL/GenBank/DDBJ databases">
        <title>The Complete Genome of Streptomyces asterosporus-ZSY.</title>
        <authorList>
            <person name="Zhang S."/>
        </authorList>
    </citation>
    <scope>NUCLEOTIDE SEQUENCE [LARGE SCALE GENOMIC DNA]</scope>
    <source>
        <strain evidence="14 15">DSM 41452</strain>
    </source>
</reference>
<accession>A0A514K160</accession>
<evidence type="ECO:0000256" key="4">
    <source>
        <dbReference type="ARBA" id="ARBA00022692"/>
    </source>
</evidence>
<dbReference type="PROSITE" id="PS00211">
    <property type="entry name" value="ABC_TRANSPORTER_1"/>
    <property type="match status" value="1"/>
</dbReference>
<dbReference type="Pfam" id="PF00005">
    <property type="entry name" value="ABC_tran"/>
    <property type="match status" value="1"/>
</dbReference>
<keyword evidence="4 11" id="KW-0812">Transmembrane</keyword>
<dbReference type="EMBL" id="CP022310">
    <property type="protein sequence ID" value="QDI73387.1"/>
    <property type="molecule type" value="Genomic_DNA"/>
</dbReference>
<gene>
    <name evidence="14" type="ORF">CD934_21475</name>
</gene>
<feature type="transmembrane region" description="Helical" evidence="11">
    <location>
        <begin position="214"/>
        <end position="236"/>
    </location>
</feature>
<evidence type="ECO:0000256" key="3">
    <source>
        <dbReference type="ARBA" id="ARBA00022475"/>
    </source>
</evidence>
<dbReference type="InterPro" id="IPR003593">
    <property type="entry name" value="AAA+_ATPase"/>
</dbReference>
<comment type="similarity">
    <text evidence="9">Belongs to the ABC transporter superfamily. Lipid exporter (TC 3.A.1.106) family.</text>
</comment>
<evidence type="ECO:0000256" key="8">
    <source>
        <dbReference type="ARBA" id="ARBA00023136"/>
    </source>
</evidence>
<dbReference type="SUPFAM" id="SSF52540">
    <property type="entry name" value="P-loop containing nucleoside triphosphate hydrolases"/>
    <property type="match status" value="1"/>
</dbReference>
<keyword evidence="3" id="KW-1003">Cell membrane</keyword>
<dbReference type="PANTHER" id="PTHR43394:SF1">
    <property type="entry name" value="ATP-BINDING CASSETTE SUB-FAMILY B MEMBER 10, MITOCHONDRIAL"/>
    <property type="match status" value="1"/>
</dbReference>
<dbReference type="CDD" id="cd18551">
    <property type="entry name" value="ABC_6TM_LmrA_like"/>
    <property type="match status" value="1"/>
</dbReference>
<feature type="transmembrane region" description="Helical" evidence="11">
    <location>
        <begin position="98"/>
        <end position="123"/>
    </location>
</feature>
<evidence type="ECO:0000259" key="13">
    <source>
        <dbReference type="PROSITE" id="PS50929"/>
    </source>
</evidence>
<keyword evidence="7 11" id="KW-1133">Transmembrane helix</keyword>
<organism evidence="14 15">
    <name type="scientific">Streptomyces calvus</name>
    <dbReference type="NCBI Taxonomy" id="67282"/>
    <lineage>
        <taxon>Bacteria</taxon>
        <taxon>Bacillati</taxon>
        <taxon>Actinomycetota</taxon>
        <taxon>Actinomycetes</taxon>
        <taxon>Kitasatosporales</taxon>
        <taxon>Streptomycetaceae</taxon>
        <taxon>Streptomyces</taxon>
    </lineage>
</organism>
<dbReference type="InterPro" id="IPR036640">
    <property type="entry name" value="ABC1_TM_sf"/>
</dbReference>
<keyword evidence="8 11" id="KW-0472">Membrane</keyword>
<proteinExistence type="inferred from homology"/>
<evidence type="ECO:0000256" key="9">
    <source>
        <dbReference type="ARBA" id="ARBA00061644"/>
    </source>
</evidence>
<dbReference type="PROSITE" id="PS50929">
    <property type="entry name" value="ABC_TM1F"/>
    <property type="match status" value="1"/>
</dbReference>
<dbReference type="InterPro" id="IPR039421">
    <property type="entry name" value="Type_1_exporter"/>
</dbReference>
<dbReference type="GO" id="GO:0015421">
    <property type="term" value="F:ABC-type oligopeptide transporter activity"/>
    <property type="evidence" value="ECO:0007669"/>
    <property type="project" value="TreeGrafter"/>
</dbReference>
<feature type="compositionally biased region" description="Low complexity" evidence="10">
    <location>
        <begin position="549"/>
        <end position="593"/>
    </location>
</feature>
<dbReference type="FunFam" id="3.40.50.300:FF:000299">
    <property type="entry name" value="ABC transporter ATP-binding protein/permease"/>
    <property type="match status" value="1"/>
</dbReference>
<dbReference type="Gene3D" id="1.20.1560.10">
    <property type="entry name" value="ABC transporter type 1, transmembrane domain"/>
    <property type="match status" value="1"/>
</dbReference>
<evidence type="ECO:0000256" key="10">
    <source>
        <dbReference type="SAM" id="MobiDB-lite"/>
    </source>
</evidence>
<evidence type="ECO:0000313" key="15">
    <source>
        <dbReference type="Proteomes" id="UP000316215"/>
    </source>
</evidence>
<dbReference type="InterPro" id="IPR011527">
    <property type="entry name" value="ABC1_TM_dom"/>
</dbReference>
<evidence type="ECO:0000256" key="5">
    <source>
        <dbReference type="ARBA" id="ARBA00022741"/>
    </source>
</evidence>
<dbReference type="GO" id="GO:0005886">
    <property type="term" value="C:plasma membrane"/>
    <property type="evidence" value="ECO:0007669"/>
    <property type="project" value="UniProtKB-SubCell"/>
</dbReference>
<dbReference type="Gene3D" id="3.40.50.300">
    <property type="entry name" value="P-loop containing nucleotide triphosphate hydrolases"/>
    <property type="match status" value="1"/>
</dbReference>
<keyword evidence="15" id="KW-1185">Reference proteome</keyword>
<dbReference type="AlphaFoldDB" id="A0A514K160"/>
<dbReference type="Pfam" id="PF00664">
    <property type="entry name" value="ABC_membrane"/>
    <property type="match status" value="1"/>
</dbReference>
<evidence type="ECO:0000313" key="14">
    <source>
        <dbReference type="EMBL" id="QDI73387.1"/>
    </source>
</evidence>
<comment type="subcellular location">
    <subcellularLocation>
        <location evidence="1">Cell membrane</location>
        <topology evidence="1">Multi-pass membrane protein</topology>
    </subcellularLocation>
</comment>
<evidence type="ECO:0000256" key="1">
    <source>
        <dbReference type="ARBA" id="ARBA00004651"/>
    </source>
</evidence>
<evidence type="ECO:0000256" key="7">
    <source>
        <dbReference type="ARBA" id="ARBA00022989"/>
    </source>
</evidence>
<evidence type="ECO:0000259" key="12">
    <source>
        <dbReference type="PROSITE" id="PS50893"/>
    </source>
</evidence>
<feature type="region of interest" description="Disordered" evidence="10">
    <location>
        <begin position="547"/>
        <end position="609"/>
    </location>
</feature>
<dbReference type="KEGG" id="sast:CD934_21475"/>
<evidence type="ECO:0000256" key="2">
    <source>
        <dbReference type="ARBA" id="ARBA00022448"/>
    </source>
</evidence>
<feature type="domain" description="ABC transmembrane type-1" evidence="13">
    <location>
        <begin position="1"/>
        <end position="274"/>
    </location>
</feature>
<dbReference type="GO" id="GO:0016887">
    <property type="term" value="F:ATP hydrolysis activity"/>
    <property type="evidence" value="ECO:0007669"/>
    <property type="project" value="InterPro"/>
</dbReference>
<name>A0A514K160_9ACTN</name>
<feature type="domain" description="ABC transporter" evidence="12">
    <location>
        <begin position="311"/>
        <end position="545"/>
    </location>
</feature>
<keyword evidence="6" id="KW-0067">ATP-binding</keyword>
<keyword evidence="5" id="KW-0547">Nucleotide-binding</keyword>
<evidence type="ECO:0000256" key="11">
    <source>
        <dbReference type="SAM" id="Phobius"/>
    </source>
</evidence>
<sequence length="609" mass="64475">MLGASALGLAQPLLVKRVIEAATAERAIGPDVALLVVFFLAQAVVQGFAQYTLARTGEGIVLGIRLGLIRHLLRLPMRQYDRHRVGDLISRVSSDSTTLRLLVAEGFTDAVTGGIGLIGVVALMIWLDWLLFLIVLAVVALATVLVGSVLRGISAASLATQQATGAMTADLERALGAIRTVRANRAEQRESDRIGGRARSAYAGSVRMARLDAVVAPAVELAVKGSFVVVLLIGGMRVAGRDGSVADLAAFLLYMVYLVGPIGSVFQSLSTMEQGVGAYRRVTEVMALPTERETGPGPAPLSGPGRTPPLLAFRDVWFAYEAGRPVLRGVTFEVPEHAHVALIGSSGVGKSTVFALIERFYDPDRGRIEFGGRDIRTAGRSAHRSRIGLVEQQAPVLYGTLRENLTYAVPDATPEEVDRVVERVHLTDLVDRLPHGLDTDAGERGMALSGGERQRIAIARALLARPRLLLLDEPTAHLDAVGEAALRRSIREVSAQCTLLVIAHRMSTVRAADLIVVLDGGRVVATGTHEQLAAGSEHYRRLLRAQQPGHTDTAHSADTAADTANTADDTPDATAANTAASTADDTPDTTGATGLTDSDGLTVRSGPAE</sequence>
<protein>
    <submittedName>
        <fullName evidence="14">ABC transporter</fullName>
    </submittedName>
</protein>
<dbReference type="InterPro" id="IPR027417">
    <property type="entry name" value="P-loop_NTPase"/>
</dbReference>
<dbReference type="PANTHER" id="PTHR43394">
    <property type="entry name" value="ATP-DEPENDENT PERMEASE MDL1, MITOCHONDRIAL"/>
    <property type="match status" value="1"/>
</dbReference>
<keyword evidence="2" id="KW-0813">Transport</keyword>
<dbReference type="Proteomes" id="UP000316215">
    <property type="component" value="Chromosome"/>
</dbReference>
<dbReference type="InterPro" id="IPR003439">
    <property type="entry name" value="ABC_transporter-like_ATP-bd"/>
</dbReference>
<evidence type="ECO:0000256" key="6">
    <source>
        <dbReference type="ARBA" id="ARBA00022840"/>
    </source>
</evidence>
<dbReference type="GO" id="GO:0005524">
    <property type="term" value="F:ATP binding"/>
    <property type="evidence" value="ECO:0007669"/>
    <property type="project" value="UniProtKB-KW"/>
</dbReference>
<feature type="transmembrane region" description="Helical" evidence="11">
    <location>
        <begin position="129"/>
        <end position="150"/>
    </location>
</feature>
<dbReference type="SMART" id="SM00382">
    <property type="entry name" value="AAA"/>
    <property type="match status" value="1"/>
</dbReference>